<sequence>MFLCHCYIEDTCGGFNIELSADYAVSLVADFDSHTGQGAFVVYRGNRSVLPSPTPTLPAGTTRPSGSVANFDCVWRVNAPAATRMEIAVTAYTQQFSGTWLRFDDGLAEMPTARPIKEIHGPNDIPAKIYFSGPTMWVTLYNQFDSDSALVKMEVEFTVHKTHDCGTEFFKCPSNMACIDMAYRCDGFSNCEAHGDELGCGGCRLYEFECDPGGSCIYPQSVCDGAAICPAANDEFNCGYIESPINLTQADVYSLDRRGLNEDAPLDISSPAGTRIMVTVPYPTSYDIVFGEGPYTRYSNTSNGFRTIRPPGLSGGANRTAYPQTISSSGPQMWITVKDNFWVTINKGFWLQFQAFSDAECSSNLVLCGSGRTCIESSALCDGKVDCPEYEDEVGCGDCGPDEFKCPLGGKCISKRSICDGIVDCEQASDEFSCGPCGDAHFNLTDTSPVTLTSPAWPQNYPDKVDCQYLLQAARGHRVMMTFMTFDTEQGYDKLWIGNGLTPMEDVILQLSGKKFPARVASMEHSMYLVFSSDYQNKYPGFSLRVEQVSPDQVSCEAEETLCDYKDFICVSENNEEVCPDLQCDSDAVTFLDDAVIVKSPGYPQPYPAGLYCRWEVPSRGPAPATLFRVLDFSTEAGEDVAQVSGLTFPGGEPVGYTLAGTTTKILAVVFNASMGLTVRFQTDSNIQLTGFHFHLININLTAGESDWCMFDGQSGFLCEEGACLVASAECDGFLDCLNGEDENECAEVYCPSDYHCSRTKTCIVFQSVCDGKIDCEHGDDEVECDNKRCPNNCSCTYVNGQFQVMCSHDWKPDDLQDIAKITVALRLTRQKNHSSIQLVPGLFKELKLLRSLSVPYNKLREIPPGTFYGLGNLTYLNISGNKMTEIVADTFSELQNLEALVITDAPELRIAAKNAFTGLYNLKTLVLVRDIGDDDPLDAKYGAFSSLPASTKAVVDDYRLCCNLLRDIPGFQISNCHTTQSQPPLNLCGSLMQNYGLRVCMWVLGISALFGNFVVIVWRLRHKEGNEVKKTHSLLIANLAVSDFIMGVYMLIIAAADIHYGERYSTQAAQWRTSAPCKAAGVLSVLSSEASVFFVTMISLDCLLGIVFPFTRMKLGETSAIKFIIVGWVAALCLSIVPTLVVDSNSDIYGLSDVCIGLPLTTKADGVQLEPSDVNNPFGDADALQIVSSTGQKPAWILSIVMFLGINLCCFLVVLVCYVAIFIKAKRSASQIRKNSNRDSEIKMAVKMALIVGTDFACWMPVIILGILSQTGAVHVGAEVYSWIVVLVLPINSSLNPYLYTIYSSVMAKRSVQPSNVKSGNTVSKPKTGSIETVNSSLSDSKT</sequence>
<proteinExistence type="predicted"/>
<dbReference type="SMART" id="SM00042">
    <property type="entry name" value="CUB"/>
    <property type="match status" value="2"/>
</dbReference>
<dbReference type="InterPro" id="IPR017452">
    <property type="entry name" value="GPCR_Rhodpsn_7TM"/>
</dbReference>
<dbReference type="Pfam" id="PF00001">
    <property type="entry name" value="7tm_1"/>
    <property type="match status" value="2"/>
</dbReference>
<dbReference type="InterPro" id="IPR032675">
    <property type="entry name" value="LRR_dom_sf"/>
</dbReference>
<feature type="disulfide bond" evidence="12">
    <location>
        <begin position="731"/>
        <end position="746"/>
    </location>
</feature>
<evidence type="ECO:0000256" key="9">
    <source>
        <dbReference type="ARBA" id="ARBA00023157"/>
    </source>
</evidence>
<keyword evidence="3" id="KW-0433">Leucine-rich repeat</keyword>
<dbReference type="Gene3D" id="1.20.1070.10">
    <property type="entry name" value="Rhodopsin 7-helix transmembrane proteins"/>
    <property type="match status" value="1"/>
</dbReference>
<keyword evidence="8 14" id="KW-0472">Membrane</keyword>
<dbReference type="SUPFAM" id="SSF57424">
    <property type="entry name" value="LDL receptor-like module"/>
    <property type="match status" value="6"/>
</dbReference>
<feature type="transmembrane region" description="Helical" evidence="14">
    <location>
        <begin position="1197"/>
        <end position="1224"/>
    </location>
</feature>
<dbReference type="SUPFAM" id="SSF52058">
    <property type="entry name" value="L domain-like"/>
    <property type="match status" value="1"/>
</dbReference>
<dbReference type="RefSeq" id="XP_038053553.1">
    <property type="nucleotide sequence ID" value="XM_038197625.1"/>
</dbReference>
<evidence type="ECO:0000256" key="8">
    <source>
        <dbReference type="ARBA" id="ARBA00023136"/>
    </source>
</evidence>
<dbReference type="PROSITE" id="PS01209">
    <property type="entry name" value="LDLRA_1"/>
    <property type="match status" value="2"/>
</dbReference>
<feature type="disulfide bond" evidence="12">
    <location>
        <begin position="719"/>
        <end position="737"/>
    </location>
</feature>
<dbReference type="SMART" id="SM00369">
    <property type="entry name" value="LRR_TYP"/>
    <property type="match status" value="2"/>
</dbReference>
<dbReference type="GO" id="GO:0008528">
    <property type="term" value="F:G protein-coupled peptide receptor activity"/>
    <property type="evidence" value="ECO:0007669"/>
    <property type="project" value="TreeGrafter"/>
</dbReference>
<evidence type="ECO:0000256" key="2">
    <source>
        <dbReference type="ARBA" id="ARBA00022475"/>
    </source>
</evidence>
<evidence type="ECO:0000256" key="14">
    <source>
        <dbReference type="SAM" id="Phobius"/>
    </source>
</evidence>
<dbReference type="GO" id="GO:0009755">
    <property type="term" value="P:hormone-mediated signaling pathway"/>
    <property type="evidence" value="ECO:0007669"/>
    <property type="project" value="TreeGrafter"/>
</dbReference>
<keyword evidence="5" id="KW-0677">Repeat</keyword>
<feature type="disulfide bond" evidence="12">
    <location>
        <begin position="381"/>
        <end position="396"/>
    </location>
</feature>
<dbReference type="SUPFAM" id="SSF81321">
    <property type="entry name" value="Family A G protein-coupled receptor-like"/>
    <property type="match status" value="1"/>
</dbReference>
<dbReference type="GO" id="GO:0005886">
    <property type="term" value="C:plasma membrane"/>
    <property type="evidence" value="ECO:0007669"/>
    <property type="project" value="UniProtKB-SubCell"/>
</dbReference>
<feature type="transmembrane region" description="Helical" evidence="14">
    <location>
        <begin position="1093"/>
        <end position="1112"/>
    </location>
</feature>
<dbReference type="GeneID" id="119726004"/>
<dbReference type="PANTHER" id="PTHR24372">
    <property type="entry name" value="GLYCOPROTEIN HORMONE RECEPTOR"/>
    <property type="match status" value="1"/>
</dbReference>
<protein>
    <recommendedName>
        <fullName evidence="19">G-protein coupled receptor GRL101</fullName>
    </recommendedName>
</protein>
<dbReference type="CDD" id="cd00112">
    <property type="entry name" value="LDLa"/>
    <property type="match status" value="5"/>
</dbReference>
<dbReference type="SUPFAM" id="SSF49854">
    <property type="entry name" value="Spermadhesin, CUB domain"/>
    <property type="match status" value="2"/>
</dbReference>
<dbReference type="InterPro" id="IPR035914">
    <property type="entry name" value="Sperma_CUB_dom_sf"/>
</dbReference>
<keyword evidence="4 14" id="KW-0812">Transmembrane</keyword>
<dbReference type="PROSITE" id="PS50068">
    <property type="entry name" value="LDLRA_2"/>
    <property type="match status" value="6"/>
</dbReference>
<evidence type="ECO:0008006" key="19">
    <source>
        <dbReference type="Google" id="ProtNLM"/>
    </source>
</evidence>
<accession>A0A913ZP35</accession>
<feature type="domain" description="G-protein coupled receptors family 1 profile" evidence="16">
    <location>
        <begin position="1012"/>
        <end position="1301"/>
    </location>
</feature>
<dbReference type="InterPro" id="IPR001611">
    <property type="entry name" value="Leu-rich_rpt"/>
</dbReference>
<keyword evidence="10" id="KW-0675">Receptor</keyword>
<dbReference type="Gene3D" id="4.10.400.10">
    <property type="entry name" value="Low-density Lipoprotein Receptor"/>
    <property type="match status" value="5"/>
</dbReference>
<dbReference type="InterPro" id="IPR023415">
    <property type="entry name" value="LDLR_class-A_CS"/>
</dbReference>
<evidence type="ECO:0000256" key="13">
    <source>
        <dbReference type="SAM" id="MobiDB-lite"/>
    </source>
</evidence>
<feature type="transmembrane region" description="Helical" evidence="14">
    <location>
        <begin position="1124"/>
        <end position="1143"/>
    </location>
</feature>
<evidence type="ECO:0000256" key="6">
    <source>
        <dbReference type="ARBA" id="ARBA00022989"/>
    </source>
</evidence>
<dbReference type="PANTHER" id="PTHR24372:SF77">
    <property type="entry name" value="G-PROTEIN COUPLED RECEPTORS FAMILY 1 PROFILE DOMAIN-CONTAINING PROTEIN"/>
    <property type="match status" value="1"/>
</dbReference>
<evidence type="ECO:0000256" key="11">
    <source>
        <dbReference type="ARBA" id="ARBA00023224"/>
    </source>
</evidence>
<dbReference type="SMART" id="SM00192">
    <property type="entry name" value="LDLa"/>
    <property type="match status" value="6"/>
</dbReference>
<feature type="disulfide bond" evidence="12">
    <location>
        <begin position="185"/>
        <end position="200"/>
    </location>
</feature>
<dbReference type="GO" id="GO:0007189">
    <property type="term" value="P:adenylate cyclase-activating G protein-coupled receptor signaling pathway"/>
    <property type="evidence" value="ECO:0007669"/>
    <property type="project" value="TreeGrafter"/>
</dbReference>
<feature type="transmembrane region" description="Helical" evidence="14">
    <location>
        <begin position="1033"/>
        <end position="1057"/>
    </location>
</feature>
<dbReference type="Proteomes" id="UP000887568">
    <property type="component" value="Unplaced"/>
</dbReference>
<dbReference type="Pfam" id="PF13855">
    <property type="entry name" value="LRR_8"/>
    <property type="match status" value="1"/>
</dbReference>
<dbReference type="InterPro" id="IPR003591">
    <property type="entry name" value="Leu-rich_rpt_typical-subtyp"/>
</dbReference>
<feature type="disulfide bond" evidence="12">
    <location>
        <begin position="419"/>
        <end position="434"/>
    </location>
</feature>
<feature type="region of interest" description="Disordered" evidence="13">
    <location>
        <begin position="1316"/>
        <end position="1344"/>
    </location>
</feature>
<dbReference type="PROSITE" id="PS01180">
    <property type="entry name" value="CUB"/>
    <property type="match status" value="2"/>
</dbReference>
<keyword evidence="7" id="KW-0297">G-protein coupled receptor</keyword>
<dbReference type="InterPro" id="IPR002172">
    <property type="entry name" value="LDrepeatLR_classA_rpt"/>
</dbReference>
<keyword evidence="11" id="KW-0807">Transducer</keyword>
<evidence type="ECO:0000256" key="10">
    <source>
        <dbReference type="ARBA" id="ARBA00023170"/>
    </source>
</evidence>
<feature type="transmembrane region" description="Helical" evidence="14">
    <location>
        <begin position="1245"/>
        <end position="1269"/>
    </location>
</feature>
<organism evidence="17 18">
    <name type="scientific">Patiria miniata</name>
    <name type="common">Bat star</name>
    <name type="synonym">Asterina miniata</name>
    <dbReference type="NCBI Taxonomy" id="46514"/>
    <lineage>
        <taxon>Eukaryota</taxon>
        <taxon>Metazoa</taxon>
        <taxon>Echinodermata</taxon>
        <taxon>Eleutherozoa</taxon>
        <taxon>Asterozoa</taxon>
        <taxon>Asteroidea</taxon>
        <taxon>Valvatacea</taxon>
        <taxon>Valvatida</taxon>
        <taxon>Asterinidae</taxon>
        <taxon>Patiria</taxon>
    </lineage>
</organism>
<dbReference type="PROSITE" id="PS50262">
    <property type="entry name" value="G_PROTEIN_RECEP_F1_2"/>
    <property type="match status" value="1"/>
</dbReference>
<evidence type="ECO:0000313" key="18">
    <source>
        <dbReference type="Proteomes" id="UP000887568"/>
    </source>
</evidence>
<feature type="transmembrane region" description="Helical" evidence="14">
    <location>
        <begin position="996"/>
        <end position="1021"/>
    </location>
</feature>
<dbReference type="Pfam" id="PF00057">
    <property type="entry name" value="Ldl_recept_a"/>
    <property type="match status" value="2"/>
</dbReference>
<dbReference type="CDD" id="cd00041">
    <property type="entry name" value="CUB"/>
    <property type="match status" value="1"/>
</dbReference>
<evidence type="ECO:0000313" key="17">
    <source>
        <dbReference type="EnsemblMetazoa" id="XP_038053553.1"/>
    </source>
</evidence>
<evidence type="ECO:0000256" key="7">
    <source>
        <dbReference type="ARBA" id="ARBA00023040"/>
    </source>
</evidence>
<dbReference type="Pfam" id="PF00431">
    <property type="entry name" value="CUB"/>
    <property type="match status" value="1"/>
</dbReference>
<evidence type="ECO:0000259" key="16">
    <source>
        <dbReference type="PROSITE" id="PS50262"/>
    </source>
</evidence>
<keyword evidence="9 12" id="KW-1015">Disulfide bond</keyword>
<feature type="domain" description="CUB" evidence="15">
    <location>
        <begin position="437"/>
        <end position="549"/>
    </location>
</feature>
<dbReference type="PRINTS" id="PR00261">
    <property type="entry name" value="LDLRECEPTOR"/>
</dbReference>
<evidence type="ECO:0000256" key="3">
    <source>
        <dbReference type="ARBA" id="ARBA00022614"/>
    </source>
</evidence>
<name>A0A913ZP35_PATMI</name>
<evidence type="ECO:0000256" key="12">
    <source>
        <dbReference type="PROSITE-ProRule" id="PRU00124"/>
    </source>
</evidence>
<comment type="subcellular location">
    <subcellularLocation>
        <location evidence="1">Cell membrane</location>
        <topology evidence="1">Multi-pass membrane protein</topology>
    </subcellularLocation>
</comment>
<keyword evidence="18" id="KW-1185">Reference proteome</keyword>
<feature type="disulfide bond" evidence="12">
    <location>
        <begin position="770"/>
        <end position="785"/>
    </location>
</feature>
<dbReference type="OrthoDB" id="10035376at2759"/>
<comment type="caution">
    <text evidence="12">Lacks conserved residue(s) required for the propagation of feature annotation.</text>
</comment>
<dbReference type="EnsemblMetazoa" id="XM_038197625.1">
    <property type="protein sequence ID" value="XP_038053553.1"/>
    <property type="gene ID" value="LOC119726004"/>
</dbReference>
<dbReference type="InterPro" id="IPR000276">
    <property type="entry name" value="GPCR_Rhodpsn"/>
</dbReference>
<dbReference type="InterPro" id="IPR000859">
    <property type="entry name" value="CUB_dom"/>
</dbReference>
<reference evidence="17" key="1">
    <citation type="submission" date="2022-11" db="UniProtKB">
        <authorList>
            <consortium name="EnsemblMetazoa"/>
        </authorList>
    </citation>
    <scope>IDENTIFICATION</scope>
</reference>
<keyword evidence="2" id="KW-1003">Cell membrane</keyword>
<dbReference type="Gene3D" id="3.80.10.10">
    <property type="entry name" value="Ribonuclease Inhibitor"/>
    <property type="match status" value="1"/>
</dbReference>
<evidence type="ECO:0000256" key="5">
    <source>
        <dbReference type="ARBA" id="ARBA00022737"/>
    </source>
</evidence>
<evidence type="ECO:0000256" key="4">
    <source>
        <dbReference type="ARBA" id="ARBA00022692"/>
    </source>
</evidence>
<feature type="domain" description="CUB" evidence="15">
    <location>
        <begin position="584"/>
        <end position="699"/>
    </location>
</feature>
<feature type="transmembrane region" description="Helical" evidence="14">
    <location>
        <begin position="1281"/>
        <end position="1301"/>
    </location>
</feature>
<dbReference type="InterPro" id="IPR036055">
    <property type="entry name" value="LDL_receptor-like_sf"/>
</dbReference>
<keyword evidence="6 14" id="KW-1133">Transmembrane helix</keyword>
<feature type="disulfide bond" evidence="12">
    <location>
        <begin position="223"/>
        <end position="238"/>
    </location>
</feature>
<dbReference type="OMA" id="THNASAY"/>
<evidence type="ECO:0000256" key="1">
    <source>
        <dbReference type="ARBA" id="ARBA00004651"/>
    </source>
</evidence>
<evidence type="ECO:0000259" key="15">
    <source>
        <dbReference type="PROSITE" id="PS01180"/>
    </source>
</evidence>
<dbReference type="Gene3D" id="2.60.120.290">
    <property type="entry name" value="Spermadhesin, CUB domain"/>
    <property type="match status" value="2"/>
</dbReference>